<protein>
    <submittedName>
        <fullName evidence="2">FBD domain-containing protein</fullName>
    </submittedName>
</protein>
<dbReference type="Proteomes" id="UP000095284">
    <property type="component" value="Unplaced"/>
</dbReference>
<evidence type="ECO:0000313" key="1">
    <source>
        <dbReference type="Proteomes" id="UP000095284"/>
    </source>
</evidence>
<organism evidence="1 2">
    <name type="scientific">Bursaphelenchus xylophilus</name>
    <name type="common">Pinewood nematode worm</name>
    <name type="synonym">Aphelenchoides xylophilus</name>
    <dbReference type="NCBI Taxonomy" id="6326"/>
    <lineage>
        <taxon>Eukaryota</taxon>
        <taxon>Metazoa</taxon>
        <taxon>Ecdysozoa</taxon>
        <taxon>Nematoda</taxon>
        <taxon>Chromadorea</taxon>
        <taxon>Rhabditida</taxon>
        <taxon>Tylenchina</taxon>
        <taxon>Tylenchomorpha</taxon>
        <taxon>Aphelenchoidea</taxon>
        <taxon>Aphelenchoididae</taxon>
        <taxon>Bursaphelenchus</taxon>
    </lineage>
</organism>
<dbReference type="AlphaFoldDB" id="A0A1I7SW53"/>
<sequence>MRLQPETFSVFCALYVKLSSELKHLQRLRVLSLRGRTFIFKSITRIYVYVHEWNVSIRSDPNARLQYGQKTGTFEEFTDFFFHVQPTITGLITSGYGQYPDYLNINWFIWDYPCIASIRNYNLNNVCITAMILYYFGSELNPIHVFPGILARYNVKNCPSILPPMKLKEITLDLCQQETITGTISHHNIHTIYFDLSPYFSSPYSFASGLEPNSRLVSSLKNVNVIMKMKSGYYVYNKNRSMLAMVDSLFVCGVRLDSFKVSLIELGCVPIRRNYVDWMYQDLVDELQRIAFSGITTTFEVKLRVKLHQAWTLKQVAQAHLSCLDPGNTVDRIQALVEKTEIKFTHRIGRLTVKFKIEHDMNAPRYKPY</sequence>
<evidence type="ECO:0000313" key="2">
    <source>
        <dbReference type="WBParaSite" id="BXY_1728300.1"/>
    </source>
</evidence>
<reference evidence="2" key="1">
    <citation type="submission" date="2016-11" db="UniProtKB">
        <authorList>
            <consortium name="WormBaseParasite"/>
        </authorList>
    </citation>
    <scope>IDENTIFICATION</scope>
</reference>
<accession>A0A1I7SW53</accession>
<dbReference type="WBParaSite" id="BXY_1728300.1">
    <property type="protein sequence ID" value="BXY_1728300.1"/>
    <property type="gene ID" value="BXY_1728300"/>
</dbReference>
<proteinExistence type="predicted"/>
<name>A0A1I7SW53_BURXY</name>